<accession>A0A1E5H1R3</accession>
<organism evidence="1 2">
    <name type="scientific">Enterococcus quebecensis</name>
    <dbReference type="NCBI Taxonomy" id="903983"/>
    <lineage>
        <taxon>Bacteria</taxon>
        <taxon>Bacillati</taxon>
        <taxon>Bacillota</taxon>
        <taxon>Bacilli</taxon>
        <taxon>Lactobacillales</taxon>
        <taxon>Enterococcaceae</taxon>
        <taxon>Enterococcus</taxon>
    </lineage>
</organism>
<evidence type="ECO:0000313" key="1">
    <source>
        <dbReference type="EMBL" id="OEG18873.1"/>
    </source>
</evidence>
<comment type="caution">
    <text evidence="1">The sequence shown here is derived from an EMBL/GenBank/DDBJ whole genome shotgun (WGS) entry which is preliminary data.</text>
</comment>
<evidence type="ECO:0000313" key="2">
    <source>
        <dbReference type="Proteomes" id="UP000094764"/>
    </source>
</evidence>
<sequence>MIKRFGLVSKYHIATSKESREEIQAVVSALKSLSDVSVVNPCGTVKLSRIIKVYKEDELGKVQEITYSVKNIEKLKSLELVEFSEAYRGGKLLAFKKIVFFREILGF</sequence>
<keyword evidence="2" id="KW-1185">Reference proteome</keyword>
<protein>
    <submittedName>
        <fullName evidence="1">Uncharacterized protein</fullName>
    </submittedName>
</protein>
<proteinExistence type="predicted"/>
<gene>
    <name evidence="1" type="ORF">BCR23_13110</name>
</gene>
<name>A0A1E5H1R3_9ENTE</name>
<reference evidence="2" key="1">
    <citation type="submission" date="2016-09" db="EMBL/GenBank/DDBJ databases">
        <authorList>
            <person name="Gulvik C.A."/>
        </authorList>
    </citation>
    <scope>NUCLEOTIDE SEQUENCE [LARGE SCALE GENOMIC DNA]</scope>
    <source>
        <strain evidence="2">LMG 26306</strain>
    </source>
</reference>
<dbReference type="Proteomes" id="UP000094764">
    <property type="component" value="Unassembled WGS sequence"/>
</dbReference>
<dbReference type="AlphaFoldDB" id="A0A1E5H1R3"/>
<dbReference type="EMBL" id="MIKB01000002">
    <property type="protein sequence ID" value="OEG18873.1"/>
    <property type="molecule type" value="Genomic_DNA"/>
</dbReference>